<sequence>MIQLTSLFVTFLAASTVYAIPLQKRIAQTIADSTQAWVKACTTAGGADKCNTISQTAFTSLLAAGKNCDQQDAADSMIDLAKQLNNDPEMIRLAQIFVQQPRNAPDSLQVPYCQTAPKNAELSGLFHCQFASSDFTKFSGDQTGNLPLDVNAVNPPGSCPAKTDGPVPDGVQLNTLVQSPGTPIGGSGSSNSTINNATATATASAIESAANATTTATASGLTENLILTGSSSSISATSDTPSGSVNNTGGGSANTTSFAFQNGKDAQAQNAKFASLTVNSVCQDGEQACIASAFAQCVGGKFVSTQCPGGTQCFALPLVNKAGTSIVCANVADATQRIAATGVTGGLTGA</sequence>
<keyword evidence="4" id="KW-1185">Reference proteome</keyword>
<evidence type="ECO:0000256" key="2">
    <source>
        <dbReference type="SAM" id="SignalP"/>
    </source>
</evidence>
<name>A0A4S4M8T9_9AGAM</name>
<dbReference type="EMBL" id="SGPL01000001">
    <property type="protein sequence ID" value="THH21555.1"/>
    <property type="molecule type" value="Genomic_DNA"/>
</dbReference>
<evidence type="ECO:0000313" key="4">
    <source>
        <dbReference type="Proteomes" id="UP000310158"/>
    </source>
</evidence>
<evidence type="ECO:0000256" key="1">
    <source>
        <dbReference type="SAM" id="MobiDB-lite"/>
    </source>
</evidence>
<protein>
    <recommendedName>
        <fullName evidence="5">Carbohydrate-binding module family 19 domain-containing protein</fullName>
    </recommendedName>
</protein>
<accession>A0A4S4M8T9</accession>
<feature type="chain" id="PRO_5020565180" description="Carbohydrate-binding module family 19 domain-containing protein" evidence="2">
    <location>
        <begin position="20"/>
        <end position="350"/>
    </location>
</feature>
<keyword evidence="2" id="KW-0732">Signal</keyword>
<evidence type="ECO:0008006" key="5">
    <source>
        <dbReference type="Google" id="ProtNLM"/>
    </source>
</evidence>
<dbReference type="AlphaFoldDB" id="A0A4S4M8T9"/>
<feature type="signal peptide" evidence="2">
    <location>
        <begin position="1"/>
        <end position="19"/>
    </location>
</feature>
<proteinExistence type="predicted"/>
<evidence type="ECO:0000313" key="3">
    <source>
        <dbReference type="EMBL" id="THH21555.1"/>
    </source>
</evidence>
<comment type="caution">
    <text evidence="3">The sequence shown here is derived from an EMBL/GenBank/DDBJ whole genome shotgun (WGS) entry which is preliminary data.</text>
</comment>
<gene>
    <name evidence="3" type="ORF">EW146_g11</name>
</gene>
<reference evidence="3 4" key="1">
    <citation type="submission" date="2019-02" db="EMBL/GenBank/DDBJ databases">
        <title>Genome sequencing of the rare red list fungi Bondarzewia mesenterica.</title>
        <authorList>
            <person name="Buettner E."/>
            <person name="Kellner H."/>
        </authorList>
    </citation>
    <scope>NUCLEOTIDE SEQUENCE [LARGE SCALE GENOMIC DNA]</scope>
    <source>
        <strain evidence="3 4">DSM 108281</strain>
    </source>
</reference>
<feature type="region of interest" description="Disordered" evidence="1">
    <location>
        <begin position="157"/>
        <end position="195"/>
    </location>
</feature>
<dbReference type="OrthoDB" id="2362516at2759"/>
<dbReference type="Proteomes" id="UP000310158">
    <property type="component" value="Unassembled WGS sequence"/>
</dbReference>
<organism evidence="3 4">
    <name type="scientific">Bondarzewia mesenterica</name>
    <dbReference type="NCBI Taxonomy" id="1095465"/>
    <lineage>
        <taxon>Eukaryota</taxon>
        <taxon>Fungi</taxon>
        <taxon>Dikarya</taxon>
        <taxon>Basidiomycota</taxon>
        <taxon>Agaricomycotina</taxon>
        <taxon>Agaricomycetes</taxon>
        <taxon>Russulales</taxon>
        <taxon>Bondarzewiaceae</taxon>
        <taxon>Bondarzewia</taxon>
    </lineage>
</organism>